<dbReference type="Gene3D" id="1.10.3720.10">
    <property type="entry name" value="MetI-like"/>
    <property type="match status" value="1"/>
</dbReference>
<evidence type="ECO:0000256" key="5">
    <source>
        <dbReference type="ARBA" id="ARBA00022989"/>
    </source>
</evidence>
<evidence type="ECO:0000313" key="12">
    <source>
        <dbReference type="Proteomes" id="UP000237350"/>
    </source>
</evidence>
<dbReference type="InterPro" id="IPR005667">
    <property type="entry name" value="Sulph_transpt2"/>
</dbReference>
<evidence type="ECO:0000256" key="8">
    <source>
        <dbReference type="ARBA" id="ARBA00025323"/>
    </source>
</evidence>
<keyword evidence="5 9" id="KW-1133">Transmembrane helix</keyword>
<dbReference type="PROSITE" id="PS50928">
    <property type="entry name" value="ABC_TM1"/>
    <property type="match status" value="1"/>
</dbReference>
<keyword evidence="6" id="KW-0764">Sulfate transport</keyword>
<dbReference type="GO" id="GO:0015419">
    <property type="term" value="F:ABC-type sulfate transporter activity"/>
    <property type="evidence" value="ECO:0007669"/>
    <property type="project" value="InterPro"/>
</dbReference>
<dbReference type="Proteomes" id="UP000237350">
    <property type="component" value="Unassembled WGS sequence"/>
</dbReference>
<dbReference type="RefSeq" id="WP_018525114.1">
    <property type="nucleotide sequence ID" value="NZ_LPWH01000055.1"/>
</dbReference>
<dbReference type="CDD" id="cd06261">
    <property type="entry name" value="TM_PBP2"/>
    <property type="match status" value="1"/>
</dbReference>
<dbReference type="InterPro" id="IPR000515">
    <property type="entry name" value="MetI-like"/>
</dbReference>
<feature type="transmembrane region" description="Helical" evidence="9">
    <location>
        <begin position="119"/>
        <end position="139"/>
    </location>
</feature>
<dbReference type="PANTHER" id="PTHR30406">
    <property type="entry name" value="SULFATE TRANSPORT SYSTEM PERMEASE PROTEIN"/>
    <property type="match status" value="1"/>
</dbReference>
<evidence type="ECO:0000259" key="10">
    <source>
        <dbReference type="PROSITE" id="PS50928"/>
    </source>
</evidence>
<evidence type="ECO:0000256" key="7">
    <source>
        <dbReference type="ARBA" id="ARBA00023136"/>
    </source>
</evidence>
<dbReference type="AlphaFoldDB" id="A0A2S4JU75"/>
<comment type="subcellular location">
    <subcellularLocation>
        <location evidence="1">Cell membrane</location>
        <topology evidence="1">Multi-pass membrane protein</topology>
    </subcellularLocation>
</comment>
<feature type="transmembrane region" description="Helical" evidence="9">
    <location>
        <begin position="254"/>
        <end position="276"/>
    </location>
</feature>
<comment type="subunit">
    <text evidence="2">The complex is composed of two ATP-binding proteins (CysA), two transmembrane proteins (CysT and CysW) and a solute-binding protein (CysP).</text>
</comment>
<name>A0A2S4JU75_9SPIO</name>
<evidence type="ECO:0000256" key="9">
    <source>
        <dbReference type="SAM" id="Phobius"/>
    </source>
</evidence>
<keyword evidence="12" id="KW-1185">Reference proteome</keyword>
<keyword evidence="7 9" id="KW-0472">Membrane</keyword>
<comment type="caution">
    <text evidence="11">The sequence shown here is derived from an EMBL/GenBank/DDBJ whole genome shotgun (WGS) entry which is preliminary data.</text>
</comment>
<dbReference type="PANTHER" id="PTHR30406:SF1">
    <property type="entry name" value="SULFATE TRANSPORT SYSTEM PERMEASE PROTEIN CYSW"/>
    <property type="match status" value="1"/>
</dbReference>
<evidence type="ECO:0000256" key="4">
    <source>
        <dbReference type="ARBA" id="ARBA00022692"/>
    </source>
</evidence>
<evidence type="ECO:0000256" key="2">
    <source>
        <dbReference type="ARBA" id="ARBA00011779"/>
    </source>
</evidence>
<protein>
    <submittedName>
        <fullName evidence="11">Sulfate ABC transporter permease</fullName>
    </submittedName>
</protein>
<evidence type="ECO:0000256" key="1">
    <source>
        <dbReference type="ARBA" id="ARBA00004651"/>
    </source>
</evidence>
<organism evidence="11 12">
    <name type="scientific">Alkalispirochaeta sphaeroplastigenens</name>
    <dbReference type="NCBI Taxonomy" id="1187066"/>
    <lineage>
        <taxon>Bacteria</taxon>
        <taxon>Pseudomonadati</taxon>
        <taxon>Spirochaetota</taxon>
        <taxon>Spirochaetia</taxon>
        <taxon>Spirochaetales</taxon>
        <taxon>Spirochaetaceae</taxon>
        <taxon>Alkalispirochaeta</taxon>
    </lineage>
</organism>
<comment type="function">
    <text evidence="8">Part of the ABC transporter complex CysAWTP (TC 3.A.1.6.1) involved in sulfate/thiosulfate import. Probably responsible for the translocation of the substrate across the membrane.</text>
</comment>
<keyword evidence="3" id="KW-0813">Transport</keyword>
<evidence type="ECO:0000256" key="3">
    <source>
        <dbReference type="ARBA" id="ARBA00022448"/>
    </source>
</evidence>
<dbReference type="EMBL" id="LPWH01000055">
    <property type="protein sequence ID" value="POR03066.1"/>
    <property type="molecule type" value="Genomic_DNA"/>
</dbReference>
<dbReference type="InterPro" id="IPR011866">
    <property type="entry name" value="CysW_permease"/>
</dbReference>
<dbReference type="NCBIfam" id="TIGR00969">
    <property type="entry name" value="3a0106s02"/>
    <property type="match status" value="1"/>
</dbReference>
<dbReference type="Pfam" id="PF00528">
    <property type="entry name" value="BPD_transp_1"/>
    <property type="match status" value="1"/>
</dbReference>
<dbReference type="GO" id="GO:0005886">
    <property type="term" value="C:plasma membrane"/>
    <property type="evidence" value="ECO:0007669"/>
    <property type="project" value="UniProtKB-SubCell"/>
</dbReference>
<reference evidence="12" key="1">
    <citation type="submission" date="2015-12" db="EMBL/GenBank/DDBJ databases">
        <authorList>
            <person name="Lodha T.D."/>
            <person name="Chintalapati S."/>
            <person name="Chintalapati V.R."/>
            <person name="Sravanthi T."/>
        </authorList>
    </citation>
    <scope>NUCLEOTIDE SEQUENCE [LARGE SCALE GENOMIC DNA]</scope>
    <source>
        <strain evidence="12">JC133</strain>
    </source>
</reference>
<dbReference type="InterPro" id="IPR035906">
    <property type="entry name" value="MetI-like_sf"/>
</dbReference>
<feature type="domain" description="ABC transmembrane type-1" evidence="10">
    <location>
        <begin position="74"/>
        <end position="277"/>
    </location>
</feature>
<feature type="transmembrane region" description="Helical" evidence="9">
    <location>
        <begin position="151"/>
        <end position="170"/>
    </location>
</feature>
<dbReference type="SUPFAM" id="SSF161098">
    <property type="entry name" value="MetI-like"/>
    <property type="match status" value="1"/>
</dbReference>
<keyword evidence="4 9" id="KW-0812">Transmembrane</keyword>
<evidence type="ECO:0000256" key="6">
    <source>
        <dbReference type="ARBA" id="ARBA00023032"/>
    </source>
</evidence>
<accession>A0A2S4JU75</accession>
<dbReference type="NCBIfam" id="TIGR02140">
    <property type="entry name" value="permease_CysW"/>
    <property type="match status" value="1"/>
</dbReference>
<sequence>MSEKTMINPSGSLRIFFRGIDGGVLIRRGLIGITWAFLSIFLILPVILVFRYAFSLGVVAYLQSFLTRDARSALGLSVFTALIVVPVNAVFGVVMAWAIAKFEFRGKNILLTVLDVPFAVSPVIAGMMFLLLFGSRGLLGPWLQEAGIRIVFARPGIVLVTLFVTLPFVARELIPLMHTQGTEAEISALTLGATGLQTFFRVTLPSIKWGLLYGILLSNARSFGEFGAVSVVSGHIRGKTNTIPLHVEILFNDYQFAASFAMASLLVFLGVLTLIAKGIAESRENYREH</sequence>
<gene>
    <name evidence="11" type="ORF">AU468_05790</name>
</gene>
<evidence type="ECO:0000313" key="11">
    <source>
        <dbReference type="EMBL" id="POR03066.1"/>
    </source>
</evidence>
<proteinExistence type="predicted"/>
<feature type="transmembrane region" description="Helical" evidence="9">
    <location>
        <begin position="74"/>
        <end position="99"/>
    </location>
</feature>
<feature type="transmembrane region" description="Helical" evidence="9">
    <location>
        <begin position="35"/>
        <end position="62"/>
    </location>
</feature>